<gene>
    <name evidence="2" type="ORF">NIES80_04480</name>
</gene>
<reference evidence="3" key="1">
    <citation type="submission" date="2019-02" db="EMBL/GenBank/DDBJ databases">
        <title>Draft genome sequence of Dolichospermum planctonicum NIES-80.</title>
        <authorList>
            <person name="Yamaguchi H."/>
            <person name="Suzuki S."/>
            <person name="Kawachi M."/>
        </authorList>
    </citation>
    <scope>NUCLEOTIDE SEQUENCE [LARGE SCALE GENOMIC DNA]</scope>
    <source>
        <strain evidence="3">NIES-80</strain>
    </source>
</reference>
<dbReference type="OrthoDB" id="5514409at2"/>
<dbReference type="InterPro" id="IPR025351">
    <property type="entry name" value="Pvc16_N"/>
</dbReference>
<proteinExistence type="predicted"/>
<protein>
    <recommendedName>
        <fullName evidence="1">Pvc16 N-terminal domain-containing protein</fullName>
    </recommendedName>
</protein>
<dbReference type="AlphaFoldDB" id="A0A480A7C0"/>
<dbReference type="Pfam" id="PF14065">
    <property type="entry name" value="Pvc16_N"/>
    <property type="match status" value="1"/>
</dbReference>
<feature type="domain" description="Pvc16 N-terminal" evidence="1">
    <location>
        <begin position="5"/>
        <end position="183"/>
    </location>
</feature>
<dbReference type="RefSeq" id="WP_137906576.1">
    <property type="nucleotide sequence ID" value="NZ_BJCF01000003.1"/>
</dbReference>
<sequence>MLKDLDETLKLLLSNNLKNDVIDQRGYKISFEPPSQDLENEGTIINLFLYDIRENVELRSSVRSWDMSMKAEGVSKRVFASTRVDCSYLITVWTNRPQSNRDDSNQVPFLYEHQILGEIMQILVRSRYIPSTILQGTLKKQELPVPIISLRSGQVQNLGEFWQAIGGKPKASIHCTVTIPVPYVVDDEQEEVPLIKTSKVTLESSSVQRNQQKNSSG</sequence>
<evidence type="ECO:0000259" key="1">
    <source>
        <dbReference type="Pfam" id="PF14065"/>
    </source>
</evidence>
<dbReference type="Proteomes" id="UP000299367">
    <property type="component" value="Unassembled WGS sequence"/>
</dbReference>
<comment type="caution">
    <text evidence="2">The sequence shown here is derived from an EMBL/GenBank/DDBJ whole genome shotgun (WGS) entry which is preliminary data.</text>
</comment>
<name>A0A480A7C0_9CYAN</name>
<organism evidence="2 3">
    <name type="scientific">Dolichospermum planctonicum</name>
    <dbReference type="NCBI Taxonomy" id="136072"/>
    <lineage>
        <taxon>Bacteria</taxon>
        <taxon>Bacillati</taxon>
        <taxon>Cyanobacteriota</taxon>
        <taxon>Cyanophyceae</taxon>
        <taxon>Nostocales</taxon>
        <taxon>Aphanizomenonaceae</taxon>
        <taxon>Dolichospermum</taxon>
    </lineage>
</organism>
<dbReference type="EMBL" id="BJCF01000003">
    <property type="protein sequence ID" value="GCL40759.1"/>
    <property type="molecule type" value="Genomic_DNA"/>
</dbReference>
<accession>A0A480A7C0</accession>
<evidence type="ECO:0000313" key="2">
    <source>
        <dbReference type="EMBL" id="GCL40759.1"/>
    </source>
</evidence>
<evidence type="ECO:0000313" key="3">
    <source>
        <dbReference type="Proteomes" id="UP000299367"/>
    </source>
</evidence>